<proteinExistence type="predicted"/>
<dbReference type="PANTHER" id="PTHR30055:SF234">
    <property type="entry name" value="HTH-TYPE TRANSCRIPTIONAL REGULATOR BETI"/>
    <property type="match status" value="1"/>
</dbReference>
<dbReference type="AlphaFoldDB" id="A0A6G9XLU3"/>
<dbReference type="PANTHER" id="PTHR30055">
    <property type="entry name" value="HTH-TYPE TRANSCRIPTIONAL REGULATOR RUTR"/>
    <property type="match status" value="1"/>
</dbReference>
<feature type="domain" description="HTH tetR-type" evidence="5">
    <location>
        <begin position="21"/>
        <end position="81"/>
    </location>
</feature>
<dbReference type="InterPro" id="IPR041347">
    <property type="entry name" value="MftR_C"/>
</dbReference>
<organism evidence="6 7">
    <name type="scientific">Nocardia brasiliensis</name>
    <dbReference type="NCBI Taxonomy" id="37326"/>
    <lineage>
        <taxon>Bacteria</taxon>
        <taxon>Bacillati</taxon>
        <taxon>Actinomycetota</taxon>
        <taxon>Actinomycetes</taxon>
        <taxon>Mycobacteriales</taxon>
        <taxon>Nocardiaceae</taxon>
        <taxon>Nocardia</taxon>
    </lineage>
</organism>
<dbReference type="PRINTS" id="PR00455">
    <property type="entry name" value="HTHTETR"/>
</dbReference>
<keyword evidence="1" id="KW-0805">Transcription regulation</keyword>
<dbReference type="Gene3D" id="1.10.10.60">
    <property type="entry name" value="Homeodomain-like"/>
    <property type="match status" value="1"/>
</dbReference>
<dbReference type="InterPro" id="IPR001647">
    <property type="entry name" value="HTH_TetR"/>
</dbReference>
<evidence type="ECO:0000256" key="2">
    <source>
        <dbReference type="ARBA" id="ARBA00023125"/>
    </source>
</evidence>
<name>A0A6G9XLU3_NOCBR</name>
<accession>A0A6G9XLU3</accession>
<evidence type="ECO:0000256" key="1">
    <source>
        <dbReference type="ARBA" id="ARBA00023015"/>
    </source>
</evidence>
<reference evidence="6 7" key="1">
    <citation type="journal article" date="2019" name="ACS Chem. Biol.">
        <title>Identification and Mobilization of a Cryptic Antibiotic Biosynthesis Gene Locus from a Human-Pathogenic Nocardia Isolate.</title>
        <authorList>
            <person name="Herisse M."/>
            <person name="Ishida K."/>
            <person name="Porter J.L."/>
            <person name="Howden B."/>
            <person name="Hertweck C."/>
            <person name="Stinear T.P."/>
            <person name="Pidot S.J."/>
        </authorList>
    </citation>
    <scope>NUCLEOTIDE SEQUENCE [LARGE SCALE GENOMIC DNA]</scope>
    <source>
        <strain evidence="6 7">AUSMDU00024985</strain>
    </source>
</reference>
<dbReference type="RefSeq" id="WP_174817013.1">
    <property type="nucleotide sequence ID" value="NZ_CP046171.1"/>
</dbReference>
<keyword evidence="2 4" id="KW-0238">DNA-binding</keyword>
<dbReference type="Pfam" id="PF00440">
    <property type="entry name" value="TetR_N"/>
    <property type="match status" value="1"/>
</dbReference>
<keyword evidence="3" id="KW-0804">Transcription</keyword>
<evidence type="ECO:0000313" key="6">
    <source>
        <dbReference type="EMBL" id="QIS01830.1"/>
    </source>
</evidence>
<dbReference type="EMBL" id="CP046171">
    <property type="protein sequence ID" value="QIS01830.1"/>
    <property type="molecule type" value="Genomic_DNA"/>
</dbReference>
<dbReference type="Pfam" id="PF17754">
    <property type="entry name" value="TetR_C_14"/>
    <property type="match status" value="1"/>
</dbReference>
<dbReference type="GO" id="GO:0003700">
    <property type="term" value="F:DNA-binding transcription factor activity"/>
    <property type="evidence" value="ECO:0007669"/>
    <property type="project" value="TreeGrafter"/>
</dbReference>
<evidence type="ECO:0000259" key="5">
    <source>
        <dbReference type="PROSITE" id="PS50977"/>
    </source>
</evidence>
<dbReference type="GO" id="GO:0000976">
    <property type="term" value="F:transcription cis-regulatory region binding"/>
    <property type="evidence" value="ECO:0007669"/>
    <property type="project" value="TreeGrafter"/>
</dbReference>
<dbReference type="PROSITE" id="PS50977">
    <property type="entry name" value="HTH_TETR_2"/>
    <property type="match status" value="1"/>
</dbReference>
<dbReference type="Proteomes" id="UP000501705">
    <property type="component" value="Chromosome"/>
</dbReference>
<dbReference type="Gene3D" id="1.10.357.10">
    <property type="entry name" value="Tetracycline Repressor, domain 2"/>
    <property type="match status" value="1"/>
</dbReference>
<dbReference type="InterPro" id="IPR050109">
    <property type="entry name" value="HTH-type_TetR-like_transc_reg"/>
</dbReference>
<feature type="DNA-binding region" description="H-T-H motif" evidence="4">
    <location>
        <begin position="44"/>
        <end position="63"/>
    </location>
</feature>
<dbReference type="SUPFAM" id="SSF46689">
    <property type="entry name" value="Homeodomain-like"/>
    <property type="match status" value="1"/>
</dbReference>
<evidence type="ECO:0000313" key="7">
    <source>
        <dbReference type="Proteomes" id="UP000501705"/>
    </source>
</evidence>
<evidence type="ECO:0000256" key="3">
    <source>
        <dbReference type="ARBA" id="ARBA00023163"/>
    </source>
</evidence>
<evidence type="ECO:0000256" key="4">
    <source>
        <dbReference type="PROSITE-ProRule" id="PRU00335"/>
    </source>
</evidence>
<protein>
    <submittedName>
        <fullName evidence="6">TetR family transcriptional regulator</fullName>
    </submittedName>
</protein>
<sequence length="205" mass="22719">MSVDVSGEEPAVRGLRERKKERTRRTIRLEAFRLFREQGYGETTVEQIAAAAEVSPSTFFRYFPSKEQLVLADDLDPVLLRVFQAQPQHVPPLRAFRDAIAEVFSGLPAEELAFEQERQALVYHVPELRSAIGQEMLRSIELSAGMLAERLGVSPDDFEVRVFSGALAGIALAITTVAPVNAENLARAMEFLEAGLPLGREHAAE</sequence>
<gene>
    <name evidence="6" type="ORF">F5X71_05420</name>
</gene>
<dbReference type="InterPro" id="IPR009057">
    <property type="entry name" value="Homeodomain-like_sf"/>
</dbReference>